<evidence type="ECO:0000313" key="2">
    <source>
        <dbReference type="EMBL" id="MBU2787886.1"/>
    </source>
</evidence>
<dbReference type="Proteomes" id="UP001197378">
    <property type="component" value="Unassembled WGS sequence"/>
</dbReference>
<accession>A0AAE2YQ14</accession>
<dbReference type="SUPFAM" id="SSF52317">
    <property type="entry name" value="Class I glutamine amidotransferase-like"/>
    <property type="match status" value="1"/>
</dbReference>
<dbReference type="PANTHER" id="PTHR43130:SF2">
    <property type="entry name" value="DJ-1_PFPI DOMAIN-CONTAINING PROTEIN"/>
    <property type="match status" value="1"/>
</dbReference>
<comment type="caution">
    <text evidence="2">The sequence shown here is derived from an EMBL/GenBank/DDBJ whole genome shotgun (WGS) entry which is preliminary data.</text>
</comment>
<dbReference type="RefSeq" id="WP_215885477.1">
    <property type="nucleotide sequence ID" value="NZ_JAAXYO010000087.1"/>
</dbReference>
<keyword evidence="3" id="KW-1185">Reference proteome</keyword>
<dbReference type="AlphaFoldDB" id="A0AAE2YQ14"/>
<dbReference type="PANTHER" id="PTHR43130">
    <property type="entry name" value="ARAC-FAMILY TRANSCRIPTIONAL REGULATOR"/>
    <property type="match status" value="1"/>
</dbReference>
<dbReference type="InterPro" id="IPR029062">
    <property type="entry name" value="Class_I_gatase-like"/>
</dbReference>
<evidence type="ECO:0000313" key="3">
    <source>
        <dbReference type="Proteomes" id="UP001197378"/>
    </source>
</evidence>
<dbReference type="EMBL" id="JAAXYO010000087">
    <property type="protein sequence ID" value="MBU2787886.1"/>
    <property type="molecule type" value="Genomic_DNA"/>
</dbReference>
<name>A0AAE2YQ14_9PROT</name>
<proteinExistence type="predicted"/>
<dbReference type="Gene3D" id="3.40.50.880">
    <property type="match status" value="1"/>
</dbReference>
<gene>
    <name evidence="2" type="ORF">HFQ13_06665</name>
</gene>
<dbReference type="InterPro" id="IPR002818">
    <property type="entry name" value="DJ-1/PfpI"/>
</dbReference>
<feature type="domain" description="DJ-1/PfpI" evidence="1">
    <location>
        <begin position="5"/>
        <end position="164"/>
    </location>
</feature>
<dbReference type="InterPro" id="IPR052158">
    <property type="entry name" value="INH-QAR"/>
</dbReference>
<dbReference type="Pfam" id="PF01965">
    <property type="entry name" value="DJ-1_PfpI"/>
    <property type="match status" value="1"/>
</dbReference>
<dbReference type="GO" id="GO:0006355">
    <property type="term" value="P:regulation of DNA-templated transcription"/>
    <property type="evidence" value="ECO:0007669"/>
    <property type="project" value="TreeGrafter"/>
</dbReference>
<reference evidence="2" key="1">
    <citation type="journal article" date="2021" name="ISME J.">
        <title>Genomic evolution of the class Acidithiobacillia: deep-branching Proteobacteria living in extreme acidic conditions.</title>
        <authorList>
            <person name="Moya-Beltran A."/>
            <person name="Beard S."/>
            <person name="Rojas-Villalobos C."/>
            <person name="Issotta F."/>
            <person name="Gallardo Y."/>
            <person name="Ulloa R."/>
            <person name="Giaveno A."/>
            <person name="Degli Esposti M."/>
            <person name="Johnson D.B."/>
            <person name="Quatrini R."/>
        </authorList>
    </citation>
    <scope>NUCLEOTIDE SEQUENCE</scope>
    <source>
        <strain evidence="2">VAN18-1</strain>
    </source>
</reference>
<evidence type="ECO:0000259" key="1">
    <source>
        <dbReference type="Pfam" id="PF01965"/>
    </source>
</evidence>
<dbReference type="CDD" id="cd03139">
    <property type="entry name" value="GATase1_PfpI_2"/>
    <property type="match status" value="1"/>
</dbReference>
<sequence length="231" mass="24398">MAITVGFLVFPGIQLLDLAGPYEIFSALPDCTVHLFWKSLDPLASSAGMQIVPTATLGDDLPLDVLCIPGGTGINPLIGEEGVISWIRQQAHAVRFVTSVCTGAFLLGAAGLLRGKRATTHWRYHDLLAGFGAIPVQERIVRDDNIITGGWVTAGIDFGLTLVTLLYGQTTADEIQLALEYAPDPAFQSGTPNTASATVLQAVTRRTEALHAERKSLVAQSVAGKAGEASC</sequence>
<organism evidence="2 3">
    <name type="scientific">Igneacidithiobacillus copahuensis</name>
    <dbReference type="NCBI Taxonomy" id="2724909"/>
    <lineage>
        <taxon>Bacteria</taxon>
        <taxon>Pseudomonadati</taxon>
        <taxon>Pseudomonadota</taxon>
        <taxon>Acidithiobacillia</taxon>
        <taxon>Acidithiobacillales</taxon>
        <taxon>Acidithiobacillaceae</taxon>
        <taxon>Igneacidithiobacillus</taxon>
    </lineage>
</organism>
<protein>
    <submittedName>
        <fullName evidence="2">DJ-1/PfpI family protein</fullName>
    </submittedName>
</protein>